<evidence type="ECO:0000313" key="7">
    <source>
        <dbReference type="WBParaSite" id="Minc3s04586g36599"/>
    </source>
</evidence>
<dbReference type="PROSITE" id="PS50158">
    <property type="entry name" value="ZF_CCHC"/>
    <property type="match status" value="1"/>
</dbReference>
<proteinExistence type="predicted"/>
<feature type="transmembrane region" description="Helical" evidence="4">
    <location>
        <begin position="924"/>
        <end position="950"/>
    </location>
</feature>
<name>A0A914N8E1_MELIC</name>
<evidence type="ECO:0000256" key="3">
    <source>
        <dbReference type="SAM" id="MobiDB-lite"/>
    </source>
</evidence>
<dbReference type="Pfam" id="PF03564">
    <property type="entry name" value="DUF1759"/>
    <property type="match status" value="1"/>
</dbReference>
<dbReference type="Proteomes" id="UP000887563">
    <property type="component" value="Unplaced"/>
</dbReference>
<dbReference type="InterPro" id="IPR005312">
    <property type="entry name" value="DUF1759"/>
</dbReference>
<organism evidence="6 7">
    <name type="scientific">Meloidogyne incognita</name>
    <name type="common">Southern root-knot nematode worm</name>
    <name type="synonym">Oxyuris incognita</name>
    <dbReference type="NCBI Taxonomy" id="6306"/>
    <lineage>
        <taxon>Eukaryota</taxon>
        <taxon>Metazoa</taxon>
        <taxon>Ecdysozoa</taxon>
        <taxon>Nematoda</taxon>
        <taxon>Chromadorea</taxon>
        <taxon>Rhabditida</taxon>
        <taxon>Tylenchina</taxon>
        <taxon>Tylenchomorpha</taxon>
        <taxon>Tylenchoidea</taxon>
        <taxon>Meloidogynidae</taxon>
        <taxon>Meloidogyninae</taxon>
        <taxon>Meloidogyne</taxon>
        <taxon>Meloidogyne incognita group</taxon>
    </lineage>
</organism>
<feature type="region of interest" description="Disordered" evidence="3">
    <location>
        <begin position="1911"/>
        <end position="1992"/>
    </location>
</feature>
<reference evidence="7" key="1">
    <citation type="submission" date="2022-11" db="UniProtKB">
        <authorList>
            <consortium name="WormBaseParasite"/>
        </authorList>
    </citation>
    <scope>IDENTIFICATION</scope>
</reference>
<feature type="compositionally biased region" description="Low complexity" evidence="3">
    <location>
        <begin position="1916"/>
        <end position="1944"/>
    </location>
</feature>
<keyword evidence="4" id="KW-0812">Transmembrane</keyword>
<dbReference type="PANTHER" id="PTHR47331">
    <property type="entry name" value="PHD-TYPE DOMAIN-CONTAINING PROTEIN"/>
    <property type="match status" value="1"/>
</dbReference>
<feature type="compositionally biased region" description="Polar residues" evidence="3">
    <location>
        <begin position="1849"/>
        <end position="1865"/>
    </location>
</feature>
<keyword evidence="4" id="KW-0472">Membrane</keyword>
<dbReference type="Gene3D" id="2.60.40.3770">
    <property type="match status" value="1"/>
</dbReference>
<evidence type="ECO:0000259" key="5">
    <source>
        <dbReference type="PROSITE" id="PS50158"/>
    </source>
</evidence>
<sequence length="2069" mass="234871">MPSSGPIRRAIAPVLRTMRDRIADANGLLDQPVINQATTNGLRVVRTQLESSMERVNELNTRWLEHMDNLEENALQAEEELYDNYPPQPEAEHEVPHEHFMDLHERARGIVELINLTLEGHQGQQLPVQQVNQPNVVQQAVRLPTLELPRFDGEAHRYRTWWNAFSVAVDQQPTLSAFQKHTYLLMCLPANSAARKAIEHYEPSDTNYQHVLNILKDRFGDSKRLIDNLYSELMHLPRATDASSSLRNFMDTVDRICYQLESQGQSPDSTQTMLQIRSKLPSGVLRELLMREKESRRPWTHKDLLKQLQEIISLKEEVLHCVHSMDNSPNVKREIKAQTTPPRDTVRTFAAVAQQQRFQQKQHNRGICSLCAKPGHLPSRCRIYSTARDRLRRLMETNRCIRCLKEGHHARDCQNQRTCYRCKGPHHLLACQEAAANQKCQWTSQPKQRCTTNQQRLACQEAAANQSCQWTSQQKQRSAQFDQTRLACQEAAVNQNRQCTPEQNKDKSEEPTQSTLSLHTSGPAKKNALLLTRHIMATSRGRRTKKKVCVLFDPGSMASYITKNLVDELQPPRVGAEQMEVEAFGGSMNDPLKFHSPMYELRLQRSDGKWEKCVLNCVQEITKPFNTVQLNDNKFLDGANIEDAITISHEAPVIMIGIRHFWKYFTSWKSISSGLYLIDTIFGKMLGGESTFRLNSSDKSVAVISINRCHAERMLTKDNDEWLSFKGSGHQPRKQRRRTTREPEQCETTQRLPGDKALEMEELEELEPTDHQKDQSVKPTKTTKTWNLRPRAKQKTTLTVITPWILAIICVLNMLAPVSALVDCAKCLLTCSNKGILVSTPPQITKMEICCEGDCLIRQASPNVTYELPQEMLLQAYTCKSYFWTTTSETCAVHTTCPAIGDCSLIDCLFCIDHVANPTCSPRWAAFLTGLVMSFTICCCGCLLCLLRIFSFNVRALMSICYCLVGCGTLCTRKTTQQAQTLARTTGITARARIVRQQLNQASRNLQQTGQEWRRAHLDRILGRRPAPSNWIPLVVLLTLASQTYSSNTVAVTTKSESCRRGPTGITCVLNYATTLTLLPKGQTTTLLLRNEHGIALGTLSIIVDALTMDCVPKSEGWYRSYTMETLAVKRCPTSGSCKENYCASVRPSTVIPELREVNSLPGISRCEPSSSFWFQGCALPTSACLFYRTFARPTTGNTFELITCPTWEFNIHASLQLEVSGKKPLMESIVLHPGMTFNWNNVSVTPIAVAAPPAPVLNRQFITDGTSVAMVENIPRDLHCSTESDARMFNCSISNTVCVDCIFDHDSGAVACSCRDLNFERILHDSTVRLPLSVARLQLRNERGNVYADYGYSPLQLHVQMKHLELLLEFQDSHCIVQVHNLTGCYKCESGAQLQYTCSTDRGNALANIECADGTVFSARCSPNGTSGKENLPFDHFQIRTNCRVDCPAGETNFELIGDLYYVPIKRRFQHGHRDSETLDLPSGNWWDTGFDPRVLATLLTSFSSITSLLLALIIGIGLLYLFVRLNPVFRAWKAAARLVLLIMLFSLCFATQAPGGPYGRENMLTSTYLDYGLESRLRIWKNMHVSTTSTSCPESRITYGKIWHTHSRKLAPPTLIANLATTNLYQWSRPFLAIKAQLRMPSINHFKNLEKLLINMMCHLNNDQTTPARLDRWLDYHHFGWEPLWMGDNKTQFEAGVAIAKILETGSAELEVLTAKRTVRRPAGLAGFTELPANKELIMPSCTVDRHYWNKGVTLIRPDLPCMLFGNPLERENRHGFRGSSAKSLRRNRGKACWRQGERHYELIPPERIYWVNLEQTARESEQYSEHVGAQLEHDTWNDCTFDAEHATQSPADNRTSTPMQNEHGTREFPTIPISPVIICRKAKNNIEPFDNGEFNRLDSTIPIEPMAGTTLFNTRNTNRNVRRNVQSNNRQQVTTQQSTTRRGMENRPQSTTNRSRSITQPQVRANDMPQQSNMRSNSKMVQQSQAENKYSDSTCRQHAPLHIKLMFHHEQSSTQWQICINDQNMIIDRTRENQYCGTSAEQCQCTMSMMELKHDEEKEEQEVGRR</sequence>
<dbReference type="GO" id="GO:0008270">
    <property type="term" value="F:zinc ion binding"/>
    <property type="evidence" value="ECO:0007669"/>
    <property type="project" value="UniProtKB-KW"/>
</dbReference>
<feature type="region of interest" description="Disordered" evidence="3">
    <location>
        <begin position="497"/>
        <end position="523"/>
    </location>
</feature>
<dbReference type="Gene3D" id="4.10.60.10">
    <property type="entry name" value="Zinc finger, CCHC-type"/>
    <property type="match status" value="1"/>
</dbReference>
<evidence type="ECO:0000313" key="6">
    <source>
        <dbReference type="Proteomes" id="UP000887563"/>
    </source>
</evidence>
<dbReference type="Pfam" id="PF19019">
    <property type="entry name" value="Phlebo_G2_C"/>
    <property type="match status" value="1"/>
</dbReference>
<feature type="compositionally biased region" description="Polar residues" evidence="3">
    <location>
        <begin position="777"/>
        <end position="786"/>
    </location>
</feature>
<feature type="region of interest" description="Disordered" evidence="3">
    <location>
        <begin position="722"/>
        <end position="786"/>
    </location>
</feature>
<evidence type="ECO:0000256" key="2">
    <source>
        <dbReference type="SAM" id="Coils"/>
    </source>
</evidence>
<feature type="domain" description="CCHC-type" evidence="5">
    <location>
        <begin position="399"/>
        <end position="415"/>
    </location>
</feature>
<feature type="compositionally biased region" description="Polar residues" evidence="3">
    <location>
        <begin position="511"/>
        <end position="520"/>
    </location>
</feature>
<dbReference type="Gene3D" id="2.60.98.50">
    <property type="match status" value="1"/>
</dbReference>
<keyword evidence="2" id="KW-0175">Coiled coil</keyword>
<keyword evidence="6" id="KW-1185">Reference proteome</keyword>
<dbReference type="SUPFAM" id="SSF57756">
    <property type="entry name" value="Retrovirus zinc finger-like domains"/>
    <property type="match status" value="1"/>
</dbReference>
<feature type="compositionally biased region" description="Polar residues" evidence="3">
    <location>
        <begin position="1950"/>
        <end position="1992"/>
    </location>
</feature>
<dbReference type="Pfam" id="PF07245">
    <property type="entry name" value="Phlebovirus_G2"/>
    <property type="match status" value="1"/>
</dbReference>
<dbReference type="InterPro" id="IPR001878">
    <property type="entry name" value="Znf_CCHC"/>
</dbReference>
<keyword evidence="4" id="KW-1133">Transmembrane helix</keyword>
<feature type="region of interest" description="Disordered" evidence="3">
    <location>
        <begin position="1849"/>
        <end position="1870"/>
    </location>
</feature>
<evidence type="ECO:0000256" key="4">
    <source>
        <dbReference type="SAM" id="Phobius"/>
    </source>
</evidence>
<dbReference type="InterPro" id="IPR043603">
    <property type="entry name" value="Phlebo_G2_C"/>
</dbReference>
<protein>
    <submittedName>
        <fullName evidence="7">CCHC-type domain-containing protein</fullName>
    </submittedName>
</protein>
<feature type="transmembrane region" description="Helical" evidence="4">
    <location>
        <begin position="1537"/>
        <end position="1555"/>
    </location>
</feature>
<feature type="coiled-coil region" evidence="2">
    <location>
        <begin position="53"/>
        <end position="80"/>
    </location>
</feature>
<dbReference type="SMART" id="SM00343">
    <property type="entry name" value="ZnF_C2HC"/>
    <property type="match status" value="3"/>
</dbReference>
<keyword evidence="1" id="KW-0479">Metal-binding</keyword>
<keyword evidence="1" id="KW-0862">Zinc</keyword>
<keyword evidence="1" id="KW-0863">Zinc-finger</keyword>
<evidence type="ECO:0000256" key="1">
    <source>
        <dbReference type="PROSITE-ProRule" id="PRU00047"/>
    </source>
</evidence>
<dbReference type="GO" id="GO:0019899">
    <property type="term" value="F:enzyme binding"/>
    <property type="evidence" value="ECO:0007669"/>
    <property type="project" value="UniProtKB-ARBA"/>
</dbReference>
<accession>A0A914N8E1</accession>
<dbReference type="GO" id="GO:0003676">
    <property type="term" value="F:nucleic acid binding"/>
    <property type="evidence" value="ECO:0007669"/>
    <property type="project" value="InterPro"/>
</dbReference>
<feature type="transmembrane region" description="Helical" evidence="4">
    <location>
        <begin position="1504"/>
        <end position="1525"/>
    </location>
</feature>
<dbReference type="InterPro" id="IPR009878">
    <property type="entry name" value="Phlebovirus_G2_fusion"/>
</dbReference>
<dbReference type="InterPro" id="IPR036875">
    <property type="entry name" value="Znf_CCHC_sf"/>
</dbReference>
<dbReference type="WBParaSite" id="Minc3s04586g36599">
    <property type="protein sequence ID" value="Minc3s04586g36599"/>
    <property type="gene ID" value="Minc3s04586g36599"/>
</dbReference>